<dbReference type="PROSITE" id="PS51257">
    <property type="entry name" value="PROKAR_LIPOPROTEIN"/>
    <property type="match status" value="1"/>
</dbReference>
<evidence type="ECO:0000313" key="2">
    <source>
        <dbReference type="EMBL" id="RKQ70249.1"/>
    </source>
</evidence>
<dbReference type="Proteomes" id="UP000277424">
    <property type="component" value="Unassembled WGS sequence"/>
</dbReference>
<feature type="chain" id="PRO_5019244602" description="Lipoprotein" evidence="1">
    <location>
        <begin position="21"/>
        <end position="85"/>
    </location>
</feature>
<gene>
    <name evidence="2" type="ORF">BCL74_2192</name>
</gene>
<dbReference type="AlphaFoldDB" id="A0A420WH26"/>
<protein>
    <recommendedName>
        <fullName evidence="4">Lipoprotein</fullName>
    </recommendedName>
</protein>
<reference evidence="2 3" key="1">
    <citation type="submission" date="2018-10" db="EMBL/GenBank/DDBJ databases">
        <title>Comparative analysis of microorganisms from saline springs in Andes Mountain Range, Colombia.</title>
        <authorList>
            <person name="Rubin E."/>
        </authorList>
    </citation>
    <scope>NUCLEOTIDE SEQUENCE [LARGE SCALE GENOMIC DNA]</scope>
    <source>
        <strain evidence="2 3">USBA 36</strain>
    </source>
</reference>
<dbReference type="OrthoDB" id="7365735at2"/>
<dbReference type="EMBL" id="RBIG01000002">
    <property type="protein sequence ID" value="RKQ70249.1"/>
    <property type="molecule type" value="Genomic_DNA"/>
</dbReference>
<comment type="caution">
    <text evidence="2">The sequence shown here is derived from an EMBL/GenBank/DDBJ whole genome shotgun (WGS) entry which is preliminary data.</text>
</comment>
<name>A0A420WH26_9PROT</name>
<feature type="signal peptide" evidence="1">
    <location>
        <begin position="1"/>
        <end position="20"/>
    </location>
</feature>
<dbReference type="RefSeq" id="WP_121219930.1">
    <property type="nucleotide sequence ID" value="NZ_RBIG01000002.1"/>
</dbReference>
<organism evidence="2 3">
    <name type="scientific">Oceanibaculum indicum</name>
    <dbReference type="NCBI Taxonomy" id="526216"/>
    <lineage>
        <taxon>Bacteria</taxon>
        <taxon>Pseudomonadati</taxon>
        <taxon>Pseudomonadota</taxon>
        <taxon>Alphaproteobacteria</taxon>
        <taxon>Rhodospirillales</taxon>
        <taxon>Oceanibaculaceae</taxon>
        <taxon>Oceanibaculum</taxon>
    </lineage>
</organism>
<evidence type="ECO:0000313" key="3">
    <source>
        <dbReference type="Proteomes" id="UP000277424"/>
    </source>
</evidence>
<evidence type="ECO:0008006" key="4">
    <source>
        <dbReference type="Google" id="ProtNLM"/>
    </source>
</evidence>
<evidence type="ECO:0000256" key="1">
    <source>
        <dbReference type="SAM" id="SignalP"/>
    </source>
</evidence>
<sequence>MTRCLTILACLTLLGGCALTDEITASLSGKKEEKVAAPDTPVYCYQTLGRAECYPAPLPPSEAGRLIGYYGSPPRALTGSGPARP</sequence>
<accession>A0A420WH26</accession>
<proteinExistence type="predicted"/>
<keyword evidence="1" id="KW-0732">Signal</keyword>